<dbReference type="AlphaFoldDB" id="A0A0F5PWT3"/>
<dbReference type="InterPro" id="IPR039422">
    <property type="entry name" value="MarR/SlyA-like"/>
</dbReference>
<sequence>MVAKLDDMPGHLVRRFHQITVAIFHAEMAKLDSDITPVQYAVLATVLENEGIDQATLAGLIAYDRTTIGGVIDRLVQRNWLVREVNGNDRRAHSLRGTVEAKQIIDRIAPGVERAQQVMLQGLAHDEASELMRLLGRAVTAANDLSRAPLRSKPER</sequence>
<reference evidence="2 4" key="1">
    <citation type="submission" date="2015-03" db="EMBL/GenBank/DDBJ databases">
        <authorList>
            <person name="Lepp D."/>
            <person name="Hassan Y.I."/>
            <person name="Li X.-Z."/>
            <person name="Zhou T."/>
        </authorList>
    </citation>
    <scope>NUCLEOTIDE SEQUENCE [LARGE SCALE GENOMIC DNA]</scope>
    <source>
        <strain evidence="2 4">Cr7-05</strain>
    </source>
</reference>
<proteinExistence type="predicted"/>
<evidence type="ECO:0000313" key="4">
    <source>
        <dbReference type="Proteomes" id="UP000033519"/>
    </source>
</evidence>
<dbReference type="EMBL" id="FOMB01000025">
    <property type="protein sequence ID" value="SFD16861.1"/>
    <property type="molecule type" value="Genomic_DNA"/>
</dbReference>
<dbReference type="EMBL" id="LAPV01000125">
    <property type="protein sequence ID" value="KKC32876.1"/>
    <property type="molecule type" value="Genomic_DNA"/>
</dbReference>
<dbReference type="GO" id="GO:0006950">
    <property type="term" value="P:response to stress"/>
    <property type="evidence" value="ECO:0007669"/>
    <property type="project" value="TreeGrafter"/>
</dbReference>
<dbReference type="GO" id="GO:0003700">
    <property type="term" value="F:DNA-binding transcription factor activity"/>
    <property type="evidence" value="ECO:0007669"/>
    <property type="project" value="InterPro"/>
</dbReference>
<gene>
    <name evidence="3" type="ORF">SAMN04488059_12525</name>
    <name evidence="2" type="ORF">WH91_11585</name>
</gene>
<dbReference type="PANTHER" id="PTHR33164:SF95">
    <property type="entry name" value="TRANSCRIPTIONAL REGULATOR"/>
    <property type="match status" value="1"/>
</dbReference>
<dbReference type="PATRIC" id="fig|728005.3.peg.453"/>
<reference evidence="3 5" key="2">
    <citation type="submission" date="2016-10" db="EMBL/GenBank/DDBJ databases">
        <authorList>
            <person name="de Groot N.N."/>
        </authorList>
    </citation>
    <scope>NUCLEOTIDE SEQUENCE [LARGE SCALE GENOMIC DNA]</scope>
    <source>
        <strain evidence="3 5">CGMCC 1.10210</strain>
    </source>
</reference>
<evidence type="ECO:0000313" key="2">
    <source>
        <dbReference type="EMBL" id="KKC32876.1"/>
    </source>
</evidence>
<dbReference type="InterPro" id="IPR036390">
    <property type="entry name" value="WH_DNA-bd_sf"/>
</dbReference>
<dbReference type="Proteomes" id="UP000182258">
    <property type="component" value="Unassembled WGS sequence"/>
</dbReference>
<dbReference type="PANTHER" id="PTHR33164">
    <property type="entry name" value="TRANSCRIPTIONAL REGULATOR, MARR FAMILY"/>
    <property type="match status" value="1"/>
</dbReference>
<dbReference type="GO" id="GO:0003677">
    <property type="term" value="F:DNA binding"/>
    <property type="evidence" value="ECO:0007669"/>
    <property type="project" value="UniProtKB-KW"/>
</dbReference>
<keyword evidence="3" id="KW-0238">DNA-binding</keyword>
<evidence type="ECO:0000259" key="1">
    <source>
        <dbReference type="PROSITE" id="PS50995"/>
    </source>
</evidence>
<dbReference type="Gene3D" id="1.10.10.10">
    <property type="entry name" value="Winged helix-like DNA-binding domain superfamily/Winged helix DNA-binding domain"/>
    <property type="match status" value="1"/>
</dbReference>
<evidence type="ECO:0000313" key="5">
    <source>
        <dbReference type="Proteomes" id="UP000182258"/>
    </source>
</evidence>
<dbReference type="Proteomes" id="UP000033519">
    <property type="component" value="Unassembled WGS sequence"/>
</dbReference>
<dbReference type="OrthoDB" id="7949807at2"/>
<accession>A0A0F5PWT3</accession>
<keyword evidence="4" id="KW-1185">Reference proteome</keyword>
<evidence type="ECO:0000313" key="3">
    <source>
        <dbReference type="EMBL" id="SFD16861.1"/>
    </source>
</evidence>
<dbReference type="Pfam" id="PF01047">
    <property type="entry name" value="MarR"/>
    <property type="match status" value="1"/>
</dbReference>
<dbReference type="PRINTS" id="PR00598">
    <property type="entry name" value="HTHMARR"/>
</dbReference>
<protein>
    <submittedName>
        <fullName evidence="2 3">Transcriptional regulator</fullName>
    </submittedName>
</protein>
<organism evidence="3 5">
    <name type="scientific">Devosia psychrophila</name>
    <dbReference type="NCBI Taxonomy" id="728005"/>
    <lineage>
        <taxon>Bacteria</taxon>
        <taxon>Pseudomonadati</taxon>
        <taxon>Pseudomonadota</taxon>
        <taxon>Alphaproteobacteria</taxon>
        <taxon>Hyphomicrobiales</taxon>
        <taxon>Devosiaceae</taxon>
        <taxon>Devosia</taxon>
    </lineage>
</organism>
<dbReference type="InterPro" id="IPR036388">
    <property type="entry name" value="WH-like_DNA-bd_sf"/>
</dbReference>
<name>A0A0F5PWT3_9HYPH</name>
<dbReference type="SMART" id="SM00347">
    <property type="entry name" value="HTH_MARR"/>
    <property type="match status" value="1"/>
</dbReference>
<dbReference type="PROSITE" id="PS50995">
    <property type="entry name" value="HTH_MARR_2"/>
    <property type="match status" value="1"/>
</dbReference>
<dbReference type="SUPFAM" id="SSF46785">
    <property type="entry name" value="Winged helix' DNA-binding domain"/>
    <property type="match status" value="1"/>
</dbReference>
<dbReference type="InterPro" id="IPR000835">
    <property type="entry name" value="HTH_MarR-typ"/>
</dbReference>
<feature type="domain" description="HTH marR-type" evidence="1">
    <location>
        <begin position="1"/>
        <end position="140"/>
    </location>
</feature>